<dbReference type="Proteomes" id="UP000822688">
    <property type="component" value="Chromosome 6"/>
</dbReference>
<organism evidence="1 2">
    <name type="scientific">Ceratodon purpureus</name>
    <name type="common">Fire moss</name>
    <name type="synonym">Dicranum purpureum</name>
    <dbReference type="NCBI Taxonomy" id="3225"/>
    <lineage>
        <taxon>Eukaryota</taxon>
        <taxon>Viridiplantae</taxon>
        <taxon>Streptophyta</taxon>
        <taxon>Embryophyta</taxon>
        <taxon>Bryophyta</taxon>
        <taxon>Bryophytina</taxon>
        <taxon>Bryopsida</taxon>
        <taxon>Dicranidae</taxon>
        <taxon>Pseudoditrichales</taxon>
        <taxon>Ditrichaceae</taxon>
        <taxon>Ceratodon</taxon>
    </lineage>
</organism>
<comment type="caution">
    <text evidence="1">The sequence shown here is derived from an EMBL/GenBank/DDBJ whole genome shotgun (WGS) entry which is preliminary data.</text>
</comment>
<evidence type="ECO:0000313" key="2">
    <source>
        <dbReference type="Proteomes" id="UP000822688"/>
    </source>
</evidence>
<name>A0A8T0HJF3_CERPU</name>
<reference evidence="1 2" key="1">
    <citation type="submission" date="2020-06" db="EMBL/GenBank/DDBJ databases">
        <title>WGS assembly of Ceratodon purpureus strain R40.</title>
        <authorList>
            <person name="Carey S.B."/>
            <person name="Jenkins J."/>
            <person name="Shu S."/>
            <person name="Lovell J.T."/>
            <person name="Sreedasyam A."/>
            <person name="Maumus F."/>
            <person name="Tiley G.P."/>
            <person name="Fernandez-Pozo N."/>
            <person name="Barry K."/>
            <person name="Chen C."/>
            <person name="Wang M."/>
            <person name="Lipzen A."/>
            <person name="Daum C."/>
            <person name="Saski C.A."/>
            <person name="Payton A.C."/>
            <person name="Mcbreen J.C."/>
            <person name="Conrad R.E."/>
            <person name="Kollar L.M."/>
            <person name="Olsson S."/>
            <person name="Huttunen S."/>
            <person name="Landis J.B."/>
            <person name="Wickett N.J."/>
            <person name="Johnson M.G."/>
            <person name="Rensing S.A."/>
            <person name="Grimwood J."/>
            <person name="Schmutz J."/>
            <person name="Mcdaniel S.F."/>
        </authorList>
    </citation>
    <scope>NUCLEOTIDE SEQUENCE [LARGE SCALE GENOMIC DNA]</scope>
    <source>
        <strain evidence="1 2">R40</strain>
    </source>
</reference>
<sequence length="72" mass="7932">MTPHANSETPLEACMERSFNEMPLATLSISTGIGAHETTEFLHNNIEINSVKFTQLCDAVTTLQHDCKSIPN</sequence>
<accession>A0A8T0HJF3</accession>
<proteinExistence type="predicted"/>
<evidence type="ECO:0000313" key="1">
    <source>
        <dbReference type="EMBL" id="KAG0570918.1"/>
    </source>
</evidence>
<dbReference type="EMBL" id="CM026427">
    <property type="protein sequence ID" value="KAG0570918.1"/>
    <property type="molecule type" value="Genomic_DNA"/>
</dbReference>
<dbReference type="AlphaFoldDB" id="A0A8T0HJF3"/>
<keyword evidence="2" id="KW-1185">Reference proteome</keyword>
<gene>
    <name evidence="1" type="ORF">KC19_6G197100</name>
</gene>
<protein>
    <submittedName>
        <fullName evidence="1">Uncharacterized protein</fullName>
    </submittedName>
</protein>